<comment type="caution">
    <text evidence="1">The sequence shown here is derived from an EMBL/GenBank/DDBJ whole genome shotgun (WGS) entry which is preliminary data.</text>
</comment>
<evidence type="ECO:0000313" key="1">
    <source>
        <dbReference type="EMBL" id="KRZ48615.1"/>
    </source>
</evidence>
<keyword evidence="2" id="KW-1185">Reference proteome</keyword>
<sequence length="142" mass="16265">LINFQTMPDGDFKYIMINLNHIKKFCILSPLMLKRAEEVASKLLESILTFGAPIILQSDNCREFSSAIIAELKTCWPELKLVTDKLAIWMRENGCKRWSMGLKFVQWQINVSIHETTGQSPFKVTFGEDNWTGVLRPAKITS</sequence>
<dbReference type="OrthoDB" id="5853607at2759"/>
<name>A0A0V1KNB7_9BILA</name>
<dbReference type="Proteomes" id="UP000054721">
    <property type="component" value="Unassembled WGS sequence"/>
</dbReference>
<protein>
    <submittedName>
        <fullName evidence="1">KRAB-A domain-containing protein 2</fullName>
    </submittedName>
</protein>
<evidence type="ECO:0000313" key="2">
    <source>
        <dbReference type="Proteomes" id="UP000054721"/>
    </source>
</evidence>
<dbReference type="InterPro" id="IPR036397">
    <property type="entry name" value="RNaseH_sf"/>
</dbReference>
<organism evidence="1 2">
    <name type="scientific">Trichinella nativa</name>
    <dbReference type="NCBI Taxonomy" id="6335"/>
    <lineage>
        <taxon>Eukaryota</taxon>
        <taxon>Metazoa</taxon>
        <taxon>Ecdysozoa</taxon>
        <taxon>Nematoda</taxon>
        <taxon>Enoplea</taxon>
        <taxon>Dorylaimia</taxon>
        <taxon>Trichinellida</taxon>
        <taxon>Trichinellidae</taxon>
        <taxon>Trichinella</taxon>
    </lineage>
</organism>
<feature type="non-terminal residue" evidence="1">
    <location>
        <position position="1"/>
    </location>
</feature>
<gene>
    <name evidence="1" type="primary">KRBA2</name>
    <name evidence="1" type="ORF">T02_4708</name>
</gene>
<accession>A0A0V1KNB7</accession>
<reference evidence="1 2" key="1">
    <citation type="submission" date="2015-05" db="EMBL/GenBank/DDBJ databases">
        <title>Evolution of Trichinella species and genotypes.</title>
        <authorList>
            <person name="Korhonen P.K."/>
            <person name="Edoardo P."/>
            <person name="Giuseppe L.R."/>
            <person name="Gasser R.B."/>
        </authorList>
    </citation>
    <scope>NUCLEOTIDE SEQUENCE [LARGE SCALE GENOMIC DNA]</scope>
    <source>
        <strain evidence="1">ISS10</strain>
    </source>
</reference>
<proteinExistence type="predicted"/>
<dbReference type="AlphaFoldDB" id="A0A0V1KNB7"/>
<dbReference type="Gene3D" id="3.30.420.10">
    <property type="entry name" value="Ribonuclease H-like superfamily/Ribonuclease H"/>
    <property type="match status" value="1"/>
</dbReference>
<dbReference type="STRING" id="6335.A0A0V1KNB7"/>
<dbReference type="GO" id="GO:0003676">
    <property type="term" value="F:nucleic acid binding"/>
    <property type="evidence" value="ECO:0007669"/>
    <property type="project" value="InterPro"/>
</dbReference>
<dbReference type="SUPFAM" id="SSF53098">
    <property type="entry name" value="Ribonuclease H-like"/>
    <property type="match status" value="1"/>
</dbReference>
<dbReference type="EMBL" id="JYDW01000383">
    <property type="protein sequence ID" value="KRZ48615.1"/>
    <property type="molecule type" value="Genomic_DNA"/>
</dbReference>
<dbReference type="InterPro" id="IPR012337">
    <property type="entry name" value="RNaseH-like_sf"/>
</dbReference>